<keyword evidence="4" id="KW-1185">Reference proteome</keyword>
<feature type="chain" id="PRO_5021414290" description="Secreted protein" evidence="2">
    <location>
        <begin position="17"/>
        <end position="177"/>
    </location>
</feature>
<evidence type="ECO:0008006" key="5">
    <source>
        <dbReference type="Google" id="ProtNLM"/>
    </source>
</evidence>
<feature type="compositionally biased region" description="Polar residues" evidence="1">
    <location>
        <begin position="27"/>
        <end position="36"/>
    </location>
</feature>
<evidence type="ECO:0000256" key="1">
    <source>
        <dbReference type="SAM" id="MobiDB-lite"/>
    </source>
</evidence>
<evidence type="ECO:0000313" key="3">
    <source>
        <dbReference type="EMBL" id="TNN75810.1"/>
    </source>
</evidence>
<protein>
    <recommendedName>
        <fullName evidence="5">Secreted protein</fullName>
    </recommendedName>
</protein>
<organism evidence="3 4">
    <name type="scientific">Liparis tanakae</name>
    <name type="common">Tanaka's snailfish</name>
    <dbReference type="NCBI Taxonomy" id="230148"/>
    <lineage>
        <taxon>Eukaryota</taxon>
        <taxon>Metazoa</taxon>
        <taxon>Chordata</taxon>
        <taxon>Craniata</taxon>
        <taxon>Vertebrata</taxon>
        <taxon>Euteleostomi</taxon>
        <taxon>Actinopterygii</taxon>
        <taxon>Neopterygii</taxon>
        <taxon>Teleostei</taxon>
        <taxon>Neoteleostei</taxon>
        <taxon>Acanthomorphata</taxon>
        <taxon>Eupercaria</taxon>
        <taxon>Perciformes</taxon>
        <taxon>Cottioidei</taxon>
        <taxon>Cottales</taxon>
        <taxon>Liparidae</taxon>
        <taxon>Liparis</taxon>
    </lineage>
</organism>
<accession>A0A4Z2ICY0</accession>
<keyword evidence="2" id="KW-0732">Signal</keyword>
<dbReference type="EMBL" id="SRLO01000099">
    <property type="protein sequence ID" value="TNN75810.1"/>
    <property type="molecule type" value="Genomic_DNA"/>
</dbReference>
<dbReference type="Proteomes" id="UP000314294">
    <property type="component" value="Unassembled WGS sequence"/>
</dbReference>
<comment type="caution">
    <text evidence="3">The sequence shown here is derived from an EMBL/GenBank/DDBJ whole genome shotgun (WGS) entry which is preliminary data.</text>
</comment>
<feature type="region of interest" description="Disordered" evidence="1">
    <location>
        <begin position="86"/>
        <end position="116"/>
    </location>
</feature>
<dbReference type="AlphaFoldDB" id="A0A4Z2ICY0"/>
<feature type="signal peptide" evidence="2">
    <location>
        <begin position="1"/>
        <end position="16"/>
    </location>
</feature>
<name>A0A4Z2ICY0_9TELE</name>
<evidence type="ECO:0000313" key="4">
    <source>
        <dbReference type="Proteomes" id="UP000314294"/>
    </source>
</evidence>
<proteinExistence type="predicted"/>
<evidence type="ECO:0000256" key="2">
    <source>
        <dbReference type="SAM" id="SignalP"/>
    </source>
</evidence>
<feature type="region of interest" description="Disordered" evidence="1">
    <location>
        <begin position="135"/>
        <end position="158"/>
    </location>
</feature>
<feature type="compositionally biased region" description="Basic residues" evidence="1">
    <location>
        <begin position="136"/>
        <end position="150"/>
    </location>
</feature>
<feature type="region of interest" description="Disordered" evidence="1">
    <location>
        <begin position="23"/>
        <end position="44"/>
    </location>
</feature>
<gene>
    <name evidence="3" type="ORF">EYF80_013957</name>
</gene>
<reference evidence="3 4" key="1">
    <citation type="submission" date="2019-03" db="EMBL/GenBank/DDBJ databases">
        <title>First draft genome of Liparis tanakae, snailfish: a comprehensive survey of snailfish specific genes.</title>
        <authorList>
            <person name="Kim W."/>
            <person name="Song I."/>
            <person name="Jeong J.-H."/>
            <person name="Kim D."/>
            <person name="Kim S."/>
            <person name="Ryu S."/>
            <person name="Song J.Y."/>
            <person name="Lee S.K."/>
        </authorList>
    </citation>
    <scope>NUCLEOTIDE SEQUENCE [LARGE SCALE GENOMIC DNA]</scope>
    <source>
        <tissue evidence="3">Muscle</tissue>
    </source>
</reference>
<sequence>MSGDVWLIFMAASGVAMTTGGGDTGVSGASTDTTDATGVGSLATEPYDDDSRRFRDDRGLIRGLRWPWASLVVGESTRSLHGIQQSFQETNRETPNRAKPQAVTTSDSRLTDMSEGVTGERREAFPTSILINGGSLRHHQQQQRHQHSTHARLTSHSSPRYSRYGFWSQAHIRQRHA</sequence>